<dbReference type="Proteomes" id="UP000243451">
    <property type="component" value="Unassembled WGS sequence"/>
</dbReference>
<name>A0A2P4EUZ9_9GAMM</name>
<evidence type="ECO:0000313" key="2">
    <source>
        <dbReference type="Proteomes" id="UP000243451"/>
    </source>
</evidence>
<protein>
    <submittedName>
        <fullName evidence="1">Uncharacterized protein</fullName>
    </submittedName>
</protein>
<reference evidence="1 2" key="1">
    <citation type="submission" date="2018-01" db="EMBL/GenBank/DDBJ databases">
        <title>Draft genome of the type strain Pseudomonas oceani DSM 100277 isolated from the deep water in Okinawa trough, northwestern Pacific Ocean.</title>
        <authorList>
            <person name="Gomila M."/>
            <person name="Mulet M."/>
            <person name="Garcia-Valdes E."/>
            <person name="Lalucat J."/>
        </authorList>
    </citation>
    <scope>NUCLEOTIDE SEQUENCE [LARGE SCALE GENOMIC DNA]</scope>
    <source>
        <strain evidence="1 2">DSM 100277</strain>
    </source>
</reference>
<gene>
    <name evidence="1" type="ORF">C1949_10005</name>
</gene>
<comment type="caution">
    <text evidence="1">The sequence shown here is derived from an EMBL/GenBank/DDBJ whole genome shotgun (WGS) entry which is preliminary data.</text>
</comment>
<sequence>MTTRAILLLSAFLLLGGCKQDVESISLPEFIQGWTQDQRSDEQVIWDGLVGNWYGSLVREDGSRHQWLNRHYADGTYEVDFQTVSTNGRVSFSRETGQWGAAGGIYFTIFRGWLHGDEFEPSDPSDAFNYDAYRMLKLQSDLVIYESLKTKTRYEARRVPEGFRIPAPDEETGI</sequence>
<organism evidence="1 2">
    <name type="scientific">Halopseudomonas oceani</name>
    <dbReference type="NCBI Taxonomy" id="1708783"/>
    <lineage>
        <taxon>Bacteria</taxon>
        <taxon>Pseudomonadati</taxon>
        <taxon>Pseudomonadota</taxon>
        <taxon>Gammaproteobacteria</taxon>
        <taxon>Pseudomonadales</taxon>
        <taxon>Pseudomonadaceae</taxon>
        <taxon>Halopseudomonas</taxon>
    </lineage>
</organism>
<dbReference type="OrthoDB" id="6198252at2"/>
<dbReference type="EMBL" id="PPSK01000008">
    <property type="protein sequence ID" value="POB03403.1"/>
    <property type="molecule type" value="Genomic_DNA"/>
</dbReference>
<keyword evidence="2" id="KW-1185">Reference proteome</keyword>
<dbReference type="AlphaFoldDB" id="A0A2P4EUZ9"/>
<dbReference type="RefSeq" id="WP_104738344.1">
    <property type="nucleotide sequence ID" value="NZ_BMHR01000005.1"/>
</dbReference>
<evidence type="ECO:0000313" key="1">
    <source>
        <dbReference type="EMBL" id="POB03403.1"/>
    </source>
</evidence>
<proteinExistence type="predicted"/>
<dbReference type="PROSITE" id="PS51257">
    <property type="entry name" value="PROKAR_LIPOPROTEIN"/>
    <property type="match status" value="1"/>
</dbReference>
<accession>A0A2P4EUZ9</accession>